<sequence length="653" mass="73102">MSISPTLGVCYYPEHWPEEWWDKDAARMAEVGIKYVRIGEFAWSRLEPTPGDLQLDWMIRAMDVLGSHGLKVIVGTPTATPPRWMVDKHPDMLAVDARGQRKGFGSRRHYDFSHLPYREESARITQILADALSDHPALGGWQTDNEYGCHGTTYSYSPAALEGFRKWLAARYGSIEALNQAWGNVFWSMEYNSFEQIELPNLLVCEPNPIHDLDFRRYSSDQVSAFNKVQYDILKAKRPDLPVIHNFMSRYTEFDHYDLAETLDVASWDSYPIGHLAVSDETEDMKRQYMRQGDPDNAAFHHDLYRTVGHGRWWVMEQQPGPVNWAKFNPDPLPGMARLWAWEAFAHGAEVVSYFRWRQAPFAQEQMHAGLLRPDSEPAPAYGEASQVAEELKLTSLDGPVGKARVAVVFDYDSEWAWEVQPQAQGFKHGAHVRDIYAAFRKHGVDIDILSPKTKSFAGYDIVAIPALFAWTDELREAVASFEGHLLIGPRSGSKTKNFSIPARLGPDLSPNLLDARVTRVDSIPAHVSVTVKGGGSTRLWREKVETRGEVVMEDNEGVPVLISQGKLFYLTASGDRALMQRIADYLIAEADLPILNLPAGVRARSRGGYRIYVNYSASAATLSPAADESGYVIGEMEVPAAGVTVAKLATAG</sequence>
<dbReference type="InterPro" id="IPR017853">
    <property type="entry name" value="GH"/>
</dbReference>
<dbReference type="PANTHER" id="PTHR36447:SF2">
    <property type="entry name" value="BETA-GALACTOSIDASE YESZ"/>
    <property type="match status" value="1"/>
</dbReference>
<evidence type="ECO:0000256" key="6">
    <source>
        <dbReference type="ARBA" id="ARBA00022833"/>
    </source>
</evidence>
<dbReference type="CDD" id="cd03143">
    <property type="entry name" value="A4_beta-galactosidase_middle_domain"/>
    <property type="match status" value="1"/>
</dbReference>
<feature type="domain" description="Glycoside hydrolase family 42 N-terminal" evidence="11">
    <location>
        <begin position="10"/>
        <end position="393"/>
    </location>
</feature>
<gene>
    <name evidence="13" type="ORF">JP75_02860</name>
</gene>
<dbReference type="AlphaFoldDB" id="A0A087M6K6"/>
<dbReference type="GO" id="GO:0004565">
    <property type="term" value="F:beta-galactosidase activity"/>
    <property type="evidence" value="ECO:0007669"/>
    <property type="project" value="UniProtKB-EC"/>
</dbReference>
<evidence type="ECO:0000256" key="8">
    <source>
        <dbReference type="PIRNR" id="PIRNR001084"/>
    </source>
</evidence>
<evidence type="ECO:0000256" key="4">
    <source>
        <dbReference type="ARBA" id="ARBA00022723"/>
    </source>
</evidence>
<dbReference type="Gene3D" id="3.20.20.80">
    <property type="entry name" value="Glycosidases"/>
    <property type="match status" value="1"/>
</dbReference>
<organism evidence="13 14">
    <name type="scientific">Devosia riboflavina</name>
    <dbReference type="NCBI Taxonomy" id="46914"/>
    <lineage>
        <taxon>Bacteria</taxon>
        <taxon>Pseudomonadati</taxon>
        <taxon>Pseudomonadota</taxon>
        <taxon>Alphaproteobacteria</taxon>
        <taxon>Hyphomicrobiales</taxon>
        <taxon>Devosiaceae</taxon>
        <taxon>Devosia</taxon>
    </lineage>
</organism>
<evidence type="ECO:0000256" key="10">
    <source>
        <dbReference type="PIRSR" id="PIRSR001084-2"/>
    </source>
</evidence>
<dbReference type="PIRSF" id="PIRSF001084">
    <property type="entry name" value="B-galactosidase"/>
    <property type="match status" value="1"/>
</dbReference>
<dbReference type="GO" id="GO:0005975">
    <property type="term" value="P:carbohydrate metabolic process"/>
    <property type="evidence" value="ECO:0007669"/>
    <property type="project" value="InterPro"/>
</dbReference>
<dbReference type="InterPro" id="IPR013529">
    <property type="entry name" value="Glyco_hydro_42_N"/>
</dbReference>
<feature type="domain" description="Beta-galactosidase trimerisation" evidence="12">
    <location>
        <begin position="404"/>
        <end position="593"/>
    </location>
</feature>
<accession>A0A087M6K6</accession>
<comment type="catalytic activity">
    <reaction evidence="1 8">
        <text>Hydrolysis of terminal non-reducing beta-D-galactose residues in beta-D-galactosides.</text>
        <dbReference type="EC" id="3.2.1.23"/>
    </reaction>
</comment>
<feature type="binding site" evidence="10">
    <location>
        <position position="107"/>
    </location>
    <ligand>
        <name>substrate</name>
    </ligand>
</feature>
<evidence type="ECO:0000256" key="1">
    <source>
        <dbReference type="ARBA" id="ARBA00001412"/>
    </source>
</evidence>
<evidence type="ECO:0000259" key="12">
    <source>
        <dbReference type="Pfam" id="PF08532"/>
    </source>
</evidence>
<comment type="similarity">
    <text evidence="2 8">Belongs to the glycosyl hydrolase 42 family.</text>
</comment>
<keyword evidence="5 8" id="KW-0378">Hydrolase</keyword>
<feature type="binding site" evidence="10">
    <location>
        <position position="145"/>
    </location>
    <ligand>
        <name>substrate</name>
    </ligand>
</feature>
<keyword evidence="7 8" id="KW-0326">Glycosidase</keyword>
<dbReference type="EC" id="3.2.1.23" evidence="3 8"/>
<evidence type="ECO:0000313" key="13">
    <source>
        <dbReference type="EMBL" id="KFL32509.1"/>
    </source>
</evidence>
<dbReference type="SUPFAM" id="SSF51445">
    <property type="entry name" value="(Trans)glycosidases"/>
    <property type="match status" value="1"/>
</dbReference>
<dbReference type="Gene3D" id="3.40.50.880">
    <property type="match status" value="1"/>
</dbReference>
<dbReference type="RefSeq" id="WP_035078909.1">
    <property type="nucleotide sequence ID" value="NZ_JQGC01000002.1"/>
</dbReference>
<dbReference type="GO" id="GO:0009341">
    <property type="term" value="C:beta-galactosidase complex"/>
    <property type="evidence" value="ECO:0007669"/>
    <property type="project" value="InterPro"/>
</dbReference>
<feature type="active site" description="Proton donor" evidence="9">
    <location>
        <position position="146"/>
    </location>
</feature>
<keyword evidence="4" id="KW-0479">Metal-binding</keyword>
<evidence type="ECO:0000313" key="14">
    <source>
        <dbReference type="Proteomes" id="UP000028981"/>
    </source>
</evidence>
<dbReference type="InterPro" id="IPR013780">
    <property type="entry name" value="Glyco_hydro_b"/>
</dbReference>
<dbReference type="InterPro" id="IPR029062">
    <property type="entry name" value="Class_I_gatase-like"/>
</dbReference>
<keyword evidence="6" id="KW-0862">Zinc</keyword>
<evidence type="ECO:0000259" key="11">
    <source>
        <dbReference type="Pfam" id="PF02449"/>
    </source>
</evidence>
<proteinExistence type="inferred from homology"/>
<evidence type="ECO:0000256" key="7">
    <source>
        <dbReference type="ARBA" id="ARBA00023295"/>
    </source>
</evidence>
<dbReference type="SUPFAM" id="SSF52317">
    <property type="entry name" value="Class I glutamine amidotransferase-like"/>
    <property type="match status" value="1"/>
</dbReference>
<dbReference type="Pfam" id="PF02449">
    <property type="entry name" value="Glyco_hydro_42"/>
    <property type="match status" value="1"/>
</dbReference>
<evidence type="ECO:0000256" key="2">
    <source>
        <dbReference type="ARBA" id="ARBA00005940"/>
    </source>
</evidence>
<evidence type="ECO:0000256" key="5">
    <source>
        <dbReference type="ARBA" id="ARBA00022801"/>
    </source>
</evidence>
<reference evidence="13 14" key="1">
    <citation type="submission" date="2014-08" db="EMBL/GenBank/DDBJ databases">
        <authorList>
            <person name="Hassan Y.I."/>
            <person name="Lepp D."/>
            <person name="Zhou T."/>
        </authorList>
    </citation>
    <scope>NUCLEOTIDE SEQUENCE [LARGE SCALE GENOMIC DNA]</scope>
    <source>
        <strain evidence="13 14">IFO13584</strain>
    </source>
</reference>
<dbReference type="OrthoDB" id="9800974at2"/>
<evidence type="ECO:0000256" key="3">
    <source>
        <dbReference type="ARBA" id="ARBA00012756"/>
    </source>
</evidence>
<evidence type="ECO:0000256" key="9">
    <source>
        <dbReference type="PIRSR" id="PIRSR001084-1"/>
    </source>
</evidence>
<dbReference type="PANTHER" id="PTHR36447">
    <property type="entry name" value="BETA-GALACTOSIDASE GANA"/>
    <property type="match status" value="1"/>
</dbReference>
<dbReference type="Gene3D" id="2.60.40.1180">
    <property type="entry name" value="Golgi alpha-mannosidase II"/>
    <property type="match status" value="1"/>
</dbReference>
<dbReference type="Pfam" id="PF08532">
    <property type="entry name" value="Glyco_hydro_42M"/>
    <property type="match status" value="1"/>
</dbReference>
<keyword evidence="14" id="KW-1185">Reference proteome</keyword>
<dbReference type="InterPro" id="IPR013738">
    <property type="entry name" value="Beta_galactosidase_Trimer"/>
</dbReference>
<dbReference type="InterPro" id="IPR003476">
    <property type="entry name" value="Glyco_hydro_42"/>
</dbReference>
<dbReference type="Proteomes" id="UP000028981">
    <property type="component" value="Unassembled WGS sequence"/>
</dbReference>
<feature type="active site" description="Nucleophile" evidence="9">
    <location>
        <position position="317"/>
    </location>
</feature>
<name>A0A087M6K6_9HYPH</name>
<protein>
    <recommendedName>
        <fullName evidence="3 8">Beta-galactosidase</fullName>
        <shortName evidence="8">Beta-gal</shortName>
        <ecNumber evidence="3 8">3.2.1.23</ecNumber>
    </recommendedName>
</protein>
<feature type="binding site" evidence="10">
    <location>
        <position position="325"/>
    </location>
    <ligand>
        <name>substrate</name>
    </ligand>
</feature>
<dbReference type="EMBL" id="JQGC01000002">
    <property type="protein sequence ID" value="KFL32509.1"/>
    <property type="molecule type" value="Genomic_DNA"/>
</dbReference>
<dbReference type="GO" id="GO:0046872">
    <property type="term" value="F:metal ion binding"/>
    <property type="evidence" value="ECO:0007669"/>
    <property type="project" value="UniProtKB-KW"/>
</dbReference>
<dbReference type="STRING" id="46914.JP75_02860"/>
<comment type="caution">
    <text evidence="13">The sequence shown here is derived from an EMBL/GenBank/DDBJ whole genome shotgun (WGS) entry which is preliminary data.</text>
</comment>